<keyword evidence="6 12" id="KW-0812">Transmembrane</keyword>
<evidence type="ECO:0000256" key="6">
    <source>
        <dbReference type="ARBA" id="ARBA00022692"/>
    </source>
</evidence>
<feature type="transmembrane region" description="Helical" evidence="12">
    <location>
        <begin position="301"/>
        <end position="321"/>
    </location>
</feature>
<evidence type="ECO:0000256" key="7">
    <source>
        <dbReference type="ARBA" id="ARBA00022824"/>
    </source>
</evidence>
<reference evidence="13 14" key="1">
    <citation type="submission" date="2022-01" db="EMBL/GenBank/DDBJ databases">
        <title>A chromosomal length assembly of Cordylochernes scorpioides.</title>
        <authorList>
            <person name="Zeh D."/>
            <person name="Zeh J."/>
        </authorList>
    </citation>
    <scope>NUCLEOTIDE SEQUENCE [LARGE SCALE GENOMIC DNA]</scope>
    <source>
        <strain evidence="13">IN4F17</strain>
        <tissue evidence="13">Whole Body</tissue>
    </source>
</reference>
<accession>A0ABY6LF64</accession>
<name>A0ABY6LF64_9ARAC</name>
<evidence type="ECO:0000256" key="8">
    <source>
        <dbReference type="ARBA" id="ARBA00022989"/>
    </source>
</evidence>
<keyword evidence="5" id="KW-0808">Transferase</keyword>
<evidence type="ECO:0000256" key="9">
    <source>
        <dbReference type="ARBA" id="ARBA00023136"/>
    </source>
</evidence>
<organism evidence="13 14">
    <name type="scientific">Cordylochernes scorpioides</name>
    <dbReference type="NCBI Taxonomy" id="51811"/>
    <lineage>
        <taxon>Eukaryota</taxon>
        <taxon>Metazoa</taxon>
        <taxon>Ecdysozoa</taxon>
        <taxon>Arthropoda</taxon>
        <taxon>Chelicerata</taxon>
        <taxon>Arachnida</taxon>
        <taxon>Pseudoscorpiones</taxon>
        <taxon>Cheliferoidea</taxon>
        <taxon>Chernetidae</taxon>
        <taxon>Cordylochernes</taxon>
    </lineage>
</organism>
<dbReference type="Proteomes" id="UP001235939">
    <property type="component" value="Chromosome 18"/>
</dbReference>
<keyword evidence="9 12" id="KW-0472">Membrane</keyword>
<comment type="catalytic activity">
    <reaction evidence="11">
        <text>an alpha-D-Man-(1-&gt;2)-alpha-D-Man-(1-&gt;2)-alpha-D-Man-(1-&gt;3)-[alpha-D-Man-(1-&gt;2)-alpha-D-Man-(1-&gt;3)-alpha-D-Man-(1-&gt;6)]-beta-D-Man-(1-&gt;4)-beta-D-GlcNAc-(1-&gt;4)-alpha-D-GlcNAc-diphospho-di-trans,poly-cis-dolichol + a di-trans,poly-cis-dolichyl beta-D-mannosyl phosphate = an alpha-D-Man-(1-&gt;2)-alpha-D-Man-(1-&gt;2)-alpha-D-Man-(1-&gt;3)-[alpha-D-Man-(1-&gt;2)-alpha-D-Man-(1-&gt;3)-[alpha-D-Man-(1-&gt;6)]-alpha-D-Man-(1-&gt;6)]-beta-D-Man-(1-&gt;4)-beta-D-GlcNAc-(1-&gt;4)-alpha-D-GlcNAc-diphospho-di-trans,poly-cis-dolichol + a di-trans,poly-cis-dolichyl phosphate + H(+)</text>
        <dbReference type="Rhea" id="RHEA:29535"/>
        <dbReference type="Rhea" id="RHEA-COMP:19498"/>
        <dbReference type="Rhea" id="RHEA-COMP:19501"/>
        <dbReference type="Rhea" id="RHEA-COMP:19518"/>
        <dbReference type="Rhea" id="RHEA-COMP:19519"/>
        <dbReference type="ChEBI" id="CHEBI:15378"/>
        <dbReference type="ChEBI" id="CHEBI:57683"/>
        <dbReference type="ChEBI" id="CHEBI:58211"/>
        <dbReference type="ChEBI" id="CHEBI:132517"/>
        <dbReference type="ChEBI" id="CHEBI:132519"/>
        <dbReference type="EC" id="2.4.1.260"/>
    </reaction>
    <physiologicalReaction direction="left-to-right" evidence="11">
        <dbReference type="Rhea" id="RHEA:29536"/>
    </physiologicalReaction>
</comment>
<proteinExistence type="inferred from homology"/>
<evidence type="ECO:0000256" key="3">
    <source>
        <dbReference type="ARBA" id="ARBA00007063"/>
    </source>
</evidence>
<feature type="transmembrane region" description="Helical" evidence="12">
    <location>
        <begin position="56"/>
        <end position="73"/>
    </location>
</feature>
<feature type="transmembrane region" description="Helical" evidence="12">
    <location>
        <begin position="197"/>
        <end position="220"/>
    </location>
</feature>
<feature type="transmembrane region" description="Helical" evidence="12">
    <location>
        <begin position="159"/>
        <end position="185"/>
    </location>
</feature>
<keyword evidence="8 12" id="KW-1133">Transmembrane helix</keyword>
<dbReference type="EMBL" id="CP092880">
    <property type="protein sequence ID" value="UYV79825.1"/>
    <property type="molecule type" value="Genomic_DNA"/>
</dbReference>
<keyword evidence="4 12" id="KW-0328">Glycosyltransferase</keyword>
<keyword evidence="14" id="KW-1185">Reference proteome</keyword>
<comment type="function">
    <text evidence="10">Mannosyltransferase that operates in the biosynthetic pathway of dolichol-linked oligosaccharides, the glycan precursors employed in protein asparagine (N)-glycosylation. The assembly of dolichol-linked oligosaccharides begins on the cytosolic side of the endoplasmic reticulum membrane and finishes in its lumen. The sequential addition of sugars to dolichol pyrophosphate produces dolichol-linked oligosaccharides containing fourteen sugars, including two GlcNAcs, nine mannoses and three glucoses. Once assembled, the oligosaccharide is transferred from the lipid to nascent proteins by oligosaccharyltransferases. In the lumen of the endoplasmic reticulum, adds the eighth mannose residue in an alpha-1,6 linkage onto Man(7)GlcNAc(2)-PP-dolichol to produce Man(8)GlcNAc(2)-PP-dolichol.</text>
</comment>
<evidence type="ECO:0000256" key="1">
    <source>
        <dbReference type="ARBA" id="ARBA00004477"/>
    </source>
</evidence>
<protein>
    <recommendedName>
        <fullName evidence="12">Mannosyltransferase</fullName>
        <ecNumber evidence="12">2.4.1.-</ecNumber>
    </recommendedName>
</protein>
<dbReference type="PANTHER" id="PTHR22760:SF1">
    <property type="entry name" value="DOL-P-MAN:MAN(7)GLCNAC(2)-PP-DOL ALPHA-1,6-MANNOSYLTRANSFERASE"/>
    <property type="match status" value="1"/>
</dbReference>
<feature type="transmembrane region" description="Helical" evidence="12">
    <location>
        <begin position="250"/>
        <end position="273"/>
    </location>
</feature>
<evidence type="ECO:0000313" key="14">
    <source>
        <dbReference type="Proteomes" id="UP001235939"/>
    </source>
</evidence>
<comment type="subcellular location">
    <subcellularLocation>
        <location evidence="1 12">Endoplasmic reticulum membrane</location>
        <topology evidence="1 12">Multi-pass membrane protein</topology>
    </subcellularLocation>
</comment>
<feature type="transmembrane region" description="Helical" evidence="12">
    <location>
        <begin position="333"/>
        <end position="354"/>
    </location>
</feature>
<comment type="similarity">
    <text evidence="3 12">Belongs to the glycosyltransferase 22 family.</text>
</comment>
<evidence type="ECO:0000313" key="13">
    <source>
        <dbReference type="EMBL" id="UYV79825.1"/>
    </source>
</evidence>
<dbReference type="InterPro" id="IPR005599">
    <property type="entry name" value="GPI_mannosylTrfase"/>
</dbReference>
<evidence type="ECO:0000256" key="4">
    <source>
        <dbReference type="ARBA" id="ARBA00022676"/>
    </source>
</evidence>
<feature type="transmembrane region" description="Helical" evidence="12">
    <location>
        <begin position="109"/>
        <end position="128"/>
    </location>
</feature>
<evidence type="ECO:0000256" key="10">
    <source>
        <dbReference type="ARBA" id="ARBA00044721"/>
    </source>
</evidence>
<evidence type="ECO:0000256" key="2">
    <source>
        <dbReference type="ARBA" id="ARBA00004922"/>
    </source>
</evidence>
<evidence type="ECO:0000256" key="12">
    <source>
        <dbReference type="RuleBase" id="RU363075"/>
    </source>
</evidence>
<dbReference type="EC" id="2.4.1.-" evidence="12"/>
<comment type="pathway">
    <text evidence="2">Protein modification; protein glycosylation.</text>
</comment>
<keyword evidence="7 12" id="KW-0256">Endoplasmic reticulum</keyword>
<gene>
    <name evidence="13" type="ORF">LAZ67_18000811</name>
</gene>
<sequence>MDWVLNLVGMAYLFFAPYTKVEESFNLQAIHDILYHGTNISQYDHLEFSGVVPRTFLGPLLISGLASPIVLLARILRVTKLGSQVVVRAILGLLVLEAFRRFRKSVERHFGPVTGIWLVLVTAVQFHFNFYLSRPLPNTFAMAAVLLAYSYWLEQRPTPLIITTAFSVLVLRFELALLLGLVLLAELSSGRLSIRKLLAVGIPAGLGSLALTIAVDSWFWQRPLWPEGEVIWFNLILNRSHEYGTQPWGWYFYSALPRCLNATGLLALGGLLLDSRCRSMALPALSYVVLYSCLPHKELRFVLYVVPVLNVAAARACTALWHSRLKSFKHVLALLSMCMLLVLNLLASCMLLYISANNYPGGMALSRLHKIEPRHSDVSVHIDVFTAQTGASRFGELHPNWRGFLFCEFKYHLEIRNTTMCTRDKQKKNYKIEKKKWSDVDVKIKIDIS</sequence>
<dbReference type="PANTHER" id="PTHR22760">
    <property type="entry name" value="GLYCOSYLTRANSFERASE"/>
    <property type="match status" value="1"/>
</dbReference>
<dbReference type="Pfam" id="PF03901">
    <property type="entry name" value="Glyco_transf_22"/>
    <property type="match status" value="1"/>
</dbReference>
<evidence type="ECO:0000256" key="5">
    <source>
        <dbReference type="ARBA" id="ARBA00022679"/>
    </source>
</evidence>
<evidence type="ECO:0000256" key="11">
    <source>
        <dbReference type="ARBA" id="ARBA00048899"/>
    </source>
</evidence>